<keyword evidence="1" id="KW-0472">Membrane</keyword>
<sequence>MKLKNKSSYYTRKVHRYLGILLGVQFLFWTLGGLYFSWNDIENVHGDHLRRDKTYFPATVRLVSPQQALGELQSATQVDSIHSLQLIDLPGSPAYQIRYFAGESASHSEQEDDSHSTGHSSVKVQLANAVTGQLLAPLGRADAVRVAKKTVIAPGTVEKVEYLTAVGAHHEYREKPLPAWAVTFAAPNCTVYVSAELGTFQAIRHNQWRLFDFLWMLHTMDYEGRDNFGNILLRAFSIFGLFTVLSGFALYYVSSPSVRKLKRKISN</sequence>
<dbReference type="RefSeq" id="WP_377531809.1">
    <property type="nucleotide sequence ID" value="NZ_JBHTLD010000255.1"/>
</dbReference>
<dbReference type="Pfam" id="PF03929">
    <property type="entry name" value="PepSY_TM"/>
    <property type="match status" value="1"/>
</dbReference>
<gene>
    <name evidence="2" type="ORF">ACFQ2O_19210</name>
</gene>
<protein>
    <recommendedName>
        <fullName evidence="4">PepSY-associated transmembrane protein</fullName>
    </recommendedName>
</protein>
<keyword evidence="1" id="KW-1133">Transmembrane helix</keyword>
<accession>A0ABW3SUV4</accession>
<dbReference type="EMBL" id="JBHTLD010000255">
    <property type="protein sequence ID" value="MFD1188348.1"/>
    <property type="molecule type" value="Genomic_DNA"/>
</dbReference>
<dbReference type="Proteomes" id="UP001597094">
    <property type="component" value="Unassembled WGS sequence"/>
</dbReference>
<evidence type="ECO:0008006" key="4">
    <source>
        <dbReference type="Google" id="ProtNLM"/>
    </source>
</evidence>
<evidence type="ECO:0000313" key="2">
    <source>
        <dbReference type="EMBL" id="MFD1188348.1"/>
    </source>
</evidence>
<reference evidence="3" key="1">
    <citation type="journal article" date="2019" name="Int. J. Syst. Evol. Microbiol.">
        <title>The Global Catalogue of Microorganisms (GCM) 10K type strain sequencing project: providing services to taxonomists for standard genome sequencing and annotation.</title>
        <authorList>
            <consortium name="The Broad Institute Genomics Platform"/>
            <consortium name="The Broad Institute Genome Sequencing Center for Infectious Disease"/>
            <person name="Wu L."/>
            <person name="Ma J."/>
        </authorList>
    </citation>
    <scope>NUCLEOTIDE SEQUENCE [LARGE SCALE GENOMIC DNA]</scope>
    <source>
        <strain evidence="3">JCM 31319</strain>
    </source>
</reference>
<dbReference type="InterPro" id="IPR005625">
    <property type="entry name" value="PepSY-ass_TM"/>
</dbReference>
<proteinExistence type="predicted"/>
<organism evidence="2 3">
    <name type="scientific">Pontibacter rugosus</name>
    <dbReference type="NCBI Taxonomy" id="1745966"/>
    <lineage>
        <taxon>Bacteria</taxon>
        <taxon>Pseudomonadati</taxon>
        <taxon>Bacteroidota</taxon>
        <taxon>Cytophagia</taxon>
        <taxon>Cytophagales</taxon>
        <taxon>Hymenobacteraceae</taxon>
        <taxon>Pontibacter</taxon>
    </lineage>
</organism>
<keyword evidence="3" id="KW-1185">Reference proteome</keyword>
<evidence type="ECO:0000313" key="3">
    <source>
        <dbReference type="Proteomes" id="UP001597094"/>
    </source>
</evidence>
<feature type="transmembrane region" description="Helical" evidence="1">
    <location>
        <begin position="231"/>
        <end position="253"/>
    </location>
</feature>
<evidence type="ECO:0000256" key="1">
    <source>
        <dbReference type="SAM" id="Phobius"/>
    </source>
</evidence>
<keyword evidence="1" id="KW-0812">Transmembrane</keyword>
<comment type="caution">
    <text evidence="2">The sequence shown here is derived from an EMBL/GenBank/DDBJ whole genome shotgun (WGS) entry which is preliminary data.</text>
</comment>
<name>A0ABW3SUV4_9BACT</name>
<feature type="transmembrane region" description="Helical" evidence="1">
    <location>
        <begin position="20"/>
        <end position="38"/>
    </location>
</feature>